<evidence type="ECO:0000313" key="1">
    <source>
        <dbReference type="EMBL" id="GMR54642.1"/>
    </source>
</evidence>
<reference evidence="2" key="1">
    <citation type="submission" date="2022-10" db="EMBL/GenBank/DDBJ databases">
        <title>Genome assembly of Pristionchus species.</title>
        <authorList>
            <person name="Yoshida K."/>
            <person name="Sommer R.J."/>
        </authorList>
    </citation>
    <scope>NUCLEOTIDE SEQUENCE [LARGE SCALE GENOMIC DNA]</scope>
    <source>
        <strain evidence="2">RS5460</strain>
    </source>
</reference>
<gene>
    <name evidence="1" type="ORF">PMAYCL1PPCAC_24837</name>
</gene>
<dbReference type="AlphaFoldDB" id="A0AAN5I6R5"/>
<keyword evidence="2" id="KW-1185">Reference proteome</keyword>
<feature type="non-terminal residue" evidence="1">
    <location>
        <position position="1"/>
    </location>
</feature>
<comment type="caution">
    <text evidence="1">The sequence shown here is derived from an EMBL/GenBank/DDBJ whole genome shotgun (WGS) entry which is preliminary data.</text>
</comment>
<accession>A0AAN5I6R5</accession>
<dbReference type="EMBL" id="BTRK01000005">
    <property type="protein sequence ID" value="GMR54642.1"/>
    <property type="molecule type" value="Genomic_DNA"/>
</dbReference>
<dbReference type="Proteomes" id="UP001328107">
    <property type="component" value="Unassembled WGS sequence"/>
</dbReference>
<organism evidence="1 2">
    <name type="scientific">Pristionchus mayeri</name>
    <dbReference type="NCBI Taxonomy" id="1317129"/>
    <lineage>
        <taxon>Eukaryota</taxon>
        <taxon>Metazoa</taxon>
        <taxon>Ecdysozoa</taxon>
        <taxon>Nematoda</taxon>
        <taxon>Chromadorea</taxon>
        <taxon>Rhabditida</taxon>
        <taxon>Rhabditina</taxon>
        <taxon>Diplogasteromorpha</taxon>
        <taxon>Diplogasteroidea</taxon>
        <taxon>Neodiplogasteridae</taxon>
        <taxon>Pristionchus</taxon>
    </lineage>
</organism>
<protein>
    <submittedName>
        <fullName evidence="1">Uncharacterized protein</fullName>
    </submittedName>
</protein>
<evidence type="ECO:0000313" key="2">
    <source>
        <dbReference type="Proteomes" id="UP001328107"/>
    </source>
</evidence>
<sequence>LLVHMNFLSFYNERNIRTRVPRSREFEARLASHSSETVHIDPNFDIQFVVDDETHAWIQDTHLRFSIITVQFNACLVVLVVVRRNALKTRVLRIVDISDDDSGSEGALPQRGFALEVCVGKDA</sequence>
<name>A0AAN5I6R5_9BILA</name>
<proteinExistence type="predicted"/>